<evidence type="ECO:0000256" key="1">
    <source>
        <dbReference type="SAM" id="MobiDB-lite"/>
    </source>
</evidence>
<gene>
    <name evidence="3" type="ORF">RDT67_19075</name>
</gene>
<dbReference type="InterPro" id="IPR036597">
    <property type="entry name" value="Fido-like_dom_sf"/>
</dbReference>
<dbReference type="Proteomes" id="UP001224622">
    <property type="component" value="Unassembled WGS sequence"/>
</dbReference>
<evidence type="ECO:0008006" key="5">
    <source>
        <dbReference type="Google" id="ProtNLM"/>
    </source>
</evidence>
<name>A0AAJ1YDP3_SERFO</name>
<proteinExistence type="predicted"/>
<feature type="transmembrane region" description="Helical" evidence="2">
    <location>
        <begin position="1435"/>
        <end position="1458"/>
    </location>
</feature>
<keyword evidence="2" id="KW-0812">Transmembrane</keyword>
<comment type="caution">
    <text evidence="3">The sequence shown here is derived from an EMBL/GenBank/DDBJ whole genome shotgun (WGS) entry which is preliminary data.</text>
</comment>
<dbReference type="Gene3D" id="1.10.3290.10">
    <property type="entry name" value="Fido-like domain"/>
    <property type="match status" value="1"/>
</dbReference>
<feature type="transmembrane region" description="Helical" evidence="2">
    <location>
        <begin position="1402"/>
        <end position="1423"/>
    </location>
</feature>
<accession>A0AAJ1YDP3</accession>
<organism evidence="3 4">
    <name type="scientific">Serratia fonticola</name>
    <dbReference type="NCBI Taxonomy" id="47917"/>
    <lineage>
        <taxon>Bacteria</taxon>
        <taxon>Pseudomonadati</taxon>
        <taxon>Pseudomonadota</taxon>
        <taxon>Gammaproteobacteria</taxon>
        <taxon>Enterobacterales</taxon>
        <taxon>Yersiniaceae</taxon>
        <taxon>Serratia</taxon>
    </lineage>
</organism>
<feature type="region of interest" description="Disordered" evidence="1">
    <location>
        <begin position="32"/>
        <end position="58"/>
    </location>
</feature>
<reference evidence="3" key="1">
    <citation type="submission" date="2023-08" db="EMBL/GenBank/DDBJ databases">
        <title>The Comparative Genomic Analysis of Yersiniaceae from Polar Regions.</title>
        <authorList>
            <person name="Goncharov A."/>
            <person name="Aslanov B."/>
            <person name="Kolodzhieva V."/>
            <person name="Azarov D."/>
            <person name="Mochov A."/>
            <person name="Lebedeva E."/>
        </authorList>
    </citation>
    <scope>NUCLEOTIDE SEQUENCE</scope>
    <source>
        <strain evidence="3">Vf</strain>
    </source>
</reference>
<protein>
    <recommendedName>
        <fullName evidence="5">Fido domain-containing protein</fullName>
    </recommendedName>
</protein>
<evidence type="ECO:0000256" key="2">
    <source>
        <dbReference type="SAM" id="Phobius"/>
    </source>
</evidence>
<sequence length="2096" mass="236800">MPYSYKLNKSETKLKKVNEEIEVLSSDDIEKKFEHQRESQPTEYAESNAYESRSAGQSVPVPQHGLTATGILSGMVVKIYYKVLEKLIIKPFLLLQVGAFKACYDKLCSIYLGSYSLQRKLEEISKELDLLRLQLARTKGMSAEVDKRMKAYLDVVSPWLKSVSTQWASLEHSLLELRDQPSVLVKVLELMAAAERLLNDRQLRRSLDAEGLDSVAQGVGAMRQILSQIRQWQILPQDAGFSDYLLILTGNPLIAKQLEPSLIQLAEKLALEYTAKPYPASGSLTEVLGWLAETLTKPELQHSLRSHLEVWLGDRAKAKQLLAAFRLAEQLSRYPTESGLGEQSLWLLSALGQFGTEGQALSWIRQFQSTLGADSETIVLLDRLLTLNRQPNSLVLLIQDLSLAVAPSLGQWVIGRVAGHYLPTHATQALADFYRASSASESWTNMLSRMAQTLAKVVKPYGIQILMGDPLAAATVQYAEALQNHNSWEQTLQWFVAHDQSQDQTLLFAYSQYLNVMVAWQVYQAFNRQDPREIEDSLRRLARQLKDYQVVRHYPQLEKLVDLLPLLPALREANQTVGEQPTTTSWLAWGKQWLDALAGSDNKSLKEAREQLSRHMENWLADAIMLVVDASVQQPWGLLPGAEATGEPTLAASQPATPSLLAPNWQLPVGISLEALSAAAFGYALWRTRSGKPERPPEEIELEEILVHTAPAVSQDETSQFRSSTLTLGATRSVLTEQKAPLLLGIISMVAGGALIYGSLNRRAGQLPDQISDEELRKMHELIAQLDVADLYFIFDQSEIIEEWDTEAAATKIRVRRNVQDVSLSEHIDRVLDIDLPEQDRIIFNAIFLRAYNEIDAEVPAHDKMRDGLRMFRTIRLIGEYIREIRDKPEMETTLINAQHIEMRLHLLSGIDLMLPDKISDILNNMFLSPQVKKEFSTLFDRAKNASDVQVAPPGQDRNIRQLLKTIEMLDDYIRTTKDMPDMANTRQIAESINEKLNRLANLQIDTTSRTVINEFRRNFNVLSVSSTEAAPVEDLPITVQQMEGMIRNQGIQSVMAIERLYDPILNPTIYIDNYIRERISNYNKNREDKVNLNPDSEITVKYNHSSYHPIVISPPTSTSHNFTLKDIVTGQYRYAEKKMEGYIRVNMEHKEFLDSLFTDNLQSHMKEKFKVYSDNTDNSSGLKTYYQNMLTLRCMEYLISTTKIPLYEQAVKDFLEGKTQANEVYFHGVLVNGVFMIPVDHTDGIMMSIDDSRNFPISHRHLLKMTNGEIIALEAIYQRFPQTQDFQDWIINKIPFYQQYKYKGDPNAFINRNSFIPPIGSIYDLRVINVFTFVPSQNITHLANQMYDGLMKRLDSDIDTLIFTSSEQMSEALLEFIKQLLTIISLSMMFIPVTGTLLGQIAMFLATLTIDALYIGATAVQYSMSDRPDLAEAYLNEIIISSVFSGISGAVTGVPMVSKILGATFTRTNLNLAITSYRNLKQASKNMMPFLLKRMNWDRLGTSKKMDFLTNTVIEYPHANELVQLTNRNVVMESIRNSRLLGSNGLQKVTFTWHDLDSELTKVKIGVHSDLLKLRAANNRMTQLLDSPQTVVDVPGSLEKTVRVQNILRQHNLADLLNIHTIESLHEAVNMPAGEQLQQIFRASGDRVLMGTDIARSGFEKALARIRTANLAAEHLPDVLHDAVVLYKPFADGNEETARALYILARKQFRPIITNTKISEYICLFDINVTRRKRGGDLEFCSVNLSIPSSSKLLSGSYEHAKLNKSNDGFISYTSKVSHEAEHVIGMDVLLNKFKLAPNDTSVVRITNLSRGNYSYIENAAPAYHEFKNIHQEHIGTGSVGIDTTAPGGILTFNSASSSKSENSAARILDSGHSSSTYRNMQRTFLEEGDIGSAIAENQKDYANSSLFQLIYRKSSKSEIIGTAFNAKKQKLVHAPESFYQELEFDTWLEHVNKNAKAKELLENAGIEIISIDKVNIHTKIGSNIQTVTYTTPLDIKTYVNQRLDAEIERVNKAYYTQTQLDYLYFIADPKTKPKAMYRFDIDDIDRLNIIRARMAALTGSTNITPTDVINEIVKYDIKFGSALRTVNVNKLMKS</sequence>
<evidence type="ECO:0000313" key="3">
    <source>
        <dbReference type="EMBL" id="MDQ9128523.1"/>
    </source>
</evidence>
<dbReference type="RefSeq" id="WP_309048053.1">
    <property type="nucleotide sequence ID" value="NZ_JAVIGA010000023.1"/>
</dbReference>
<evidence type="ECO:0000313" key="4">
    <source>
        <dbReference type="Proteomes" id="UP001224622"/>
    </source>
</evidence>
<dbReference type="EMBL" id="JAVIGA010000023">
    <property type="protein sequence ID" value="MDQ9128523.1"/>
    <property type="molecule type" value="Genomic_DNA"/>
</dbReference>
<keyword evidence="2" id="KW-1133">Transmembrane helix</keyword>
<keyword evidence="2" id="KW-0472">Membrane</keyword>